<dbReference type="AlphaFoldDB" id="A0A9D9N2N5"/>
<reference evidence="3" key="2">
    <citation type="journal article" date="2021" name="PeerJ">
        <title>Extensive microbial diversity within the chicken gut microbiome revealed by metagenomics and culture.</title>
        <authorList>
            <person name="Gilroy R."/>
            <person name="Ravi A."/>
            <person name="Getino M."/>
            <person name="Pursley I."/>
            <person name="Horton D.L."/>
            <person name="Alikhan N.F."/>
            <person name="Baker D."/>
            <person name="Gharbi K."/>
            <person name="Hall N."/>
            <person name="Watson M."/>
            <person name="Adriaenssens E.M."/>
            <person name="Foster-Nyarko E."/>
            <person name="Jarju S."/>
            <person name="Secka A."/>
            <person name="Antonio M."/>
            <person name="Oren A."/>
            <person name="Chaudhuri R.R."/>
            <person name="La Ragione R."/>
            <person name="Hildebrand F."/>
            <person name="Pallen M.J."/>
        </authorList>
    </citation>
    <scope>NUCLEOTIDE SEQUENCE</scope>
    <source>
        <strain evidence="3">10532</strain>
    </source>
</reference>
<evidence type="ECO:0000256" key="1">
    <source>
        <dbReference type="SAM" id="Coils"/>
    </source>
</evidence>
<name>A0A9D9N2N5_9SPIR</name>
<dbReference type="EMBL" id="JADIMM010000095">
    <property type="protein sequence ID" value="MBO8458221.1"/>
    <property type="molecule type" value="Genomic_DNA"/>
</dbReference>
<dbReference type="SUPFAM" id="SSF56954">
    <property type="entry name" value="Outer membrane efflux proteins (OEP)"/>
    <property type="match status" value="1"/>
</dbReference>
<comment type="caution">
    <text evidence="3">The sequence shown here is derived from an EMBL/GenBank/DDBJ whole genome shotgun (WGS) entry which is preliminary data.</text>
</comment>
<reference evidence="3" key="1">
    <citation type="submission" date="2020-10" db="EMBL/GenBank/DDBJ databases">
        <authorList>
            <person name="Gilroy R."/>
        </authorList>
    </citation>
    <scope>NUCLEOTIDE SEQUENCE</scope>
    <source>
        <strain evidence="3">10532</strain>
    </source>
</reference>
<keyword evidence="2" id="KW-1133">Transmembrane helix</keyword>
<gene>
    <name evidence="3" type="ORF">IAA81_08370</name>
</gene>
<evidence type="ECO:0000256" key="2">
    <source>
        <dbReference type="SAM" id="Phobius"/>
    </source>
</evidence>
<sequence>MSKMFVEWTAANTGQLPVILISYLNCRYLMKTARIIVLFFVFFVFLSGAVSEEKIREDLTFDLFASGNENVDYDSLLEGYKKNSTELERLYIKLKQAEISSERVDLGQSPVYSFSTGTGKITLSGNTPGFSFSPGGSIEIPALNGFTLKGEVPMNFSGESGVTVESGSVSISGDIFSSKRLNREKALLESRHSLSVAERNYLKGGDTVEKTFLTELKEAYQQGSTVLDSRETYLEKVVDFETVRVQGFSPSSAKYKTAFLEKESAASDVEKNLRNLRFLLETLSEKCGTELSFLPGFIPVPGLVDFGDFKEETFLELEEADYNNLLGNISRKSNKTWSLSAEAGYDYTGSGLSGSYSGQETHEISAGVKAAFSGLELGTGVSIPLSEKGEPGITISAGWDSFSGRDKKLEKESENYDLLTELLDIQDAKESYRNAKDTYQRQKDDLLWSLKILEEQCSYYEEIGNDTREAYEKGLVSYQDFLESSNLYNKIKIQYILAVINMRLYNIEVRSLFSGDTEL</sequence>
<feature type="transmembrane region" description="Helical" evidence="2">
    <location>
        <begin position="32"/>
        <end position="50"/>
    </location>
</feature>
<dbReference type="Gene3D" id="1.20.1600.10">
    <property type="entry name" value="Outer membrane efflux proteins (OEP)"/>
    <property type="match status" value="1"/>
</dbReference>
<keyword evidence="1" id="KW-0175">Coiled coil</keyword>
<dbReference type="Proteomes" id="UP000823638">
    <property type="component" value="Unassembled WGS sequence"/>
</dbReference>
<evidence type="ECO:0000313" key="4">
    <source>
        <dbReference type="Proteomes" id="UP000823638"/>
    </source>
</evidence>
<protein>
    <submittedName>
        <fullName evidence="3">Uncharacterized protein</fullName>
    </submittedName>
</protein>
<proteinExistence type="predicted"/>
<organism evidence="3 4">
    <name type="scientific">Candidatus Gallitreponema excrementavium</name>
    <dbReference type="NCBI Taxonomy" id="2840840"/>
    <lineage>
        <taxon>Bacteria</taxon>
        <taxon>Pseudomonadati</taxon>
        <taxon>Spirochaetota</taxon>
        <taxon>Spirochaetia</taxon>
        <taxon>Spirochaetales</taxon>
        <taxon>Candidatus Gallitreponema</taxon>
    </lineage>
</organism>
<keyword evidence="2" id="KW-0812">Transmembrane</keyword>
<feature type="coiled-coil region" evidence="1">
    <location>
        <begin position="422"/>
        <end position="456"/>
    </location>
</feature>
<accession>A0A9D9N2N5</accession>
<evidence type="ECO:0000313" key="3">
    <source>
        <dbReference type="EMBL" id="MBO8458221.1"/>
    </source>
</evidence>
<keyword evidence="2" id="KW-0472">Membrane</keyword>